<name>A0ABD6E4F7_9BILA</name>
<evidence type="ECO:0000313" key="9">
    <source>
        <dbReference type="EMBL" id="MFH4974849.1"/>
    </source>
</evidence>
<dbReference type="InterPro" id="IPR045125">
    <property type="entry name" value="Sub1/Tcp4-like"/>
</dbReference>
<accession>A0ABD6E4F7</accession>
<dbReference type="InterPro" id="IPR003173">
    <property type="entry name" value="PC4_C"/>
</dbReference>
<sequence length="120" mass="13211">MSSDSESDAPKSKSKKRAAKKDDSSSDEGVVDKLPVKKSRNPAAPKTMKNADGEEMFEIGKMRFVTVRAFKGKSLVDIREFYEDASGAIKPGKKGISLSREQYEQLKQLSPAIDEKLATI</sequence>
<dbReference type="GO" id="GO:0005634">
    <property type="term" value="C:nucleus"/>
    <property type="evidence" value="ECO:0007669"/>
    <property type="project" value="UniProtKB-SubCell"/>
</dbReference>
<comment type="subcellular location">
    <subcellularLocation>
        <location evidence="1">Nucleus</location>
    </subcellularLocation>
</comment>
<evidence type="ECO:0000256" key="7">
    <source>
        <dbReference type="SAM" id="MobiDB-lite"/>
    </source>
</evidence>
<organism evidence="9 10">
    <name type="scientific">Gnathostoma spinigerum</name>
    <dbReference type="NCBI Taxonomy" id="75299"/>
    <lineage>
        <taxon>Eukaryota</taxon>
        <taxon>Metazoa</taxon>
        <taxon>Ecdysozoa</taxon>
        <taxon>Nematoda</taxon>
        <taxon>Chromadorea</taxon>
        <taxon>Rhabditida</taxon>
        <taxon>Spirurina</taxon>
        <taxon>Gnathostomatomorpha</taxon>
        <taxon>Gnathostomatoidea</taxon>
        <taxon>Gnathostomatidae</taxon>
        <taxon>Gnathostoma</taxon>
    </lineage>
</organism>
<comment type="similarity">
    <text evidence="2">Belongs to the transcriptional coactivator PC4 family.</text>
</comment>
<evidence type="ECO:0000256" key="1">
    <source>
        <dbReference type="ARBA" id="ARBA00004123"/>
    </source>
</evidence>
<dbReference type="GO" id="GO:0003677">
    <property type="term" value="F:DNA binding"/>
    <property type="evidence" value="ECO:0007669"/>
    <property type="project" value="UniProtKB-KW"/>
</dbReference>
<feature type="domain" description="Transcriptional coactivator p15 (PC4) C-terminal" evidence="8">
    <location>
        <begin position="57"/>
        <end position="108"/>
    </location>
</feature>
<evidence type="ECO:0000259" key="8">
    <source>
        <dbReference type="Pfam" id="PF02229"/>
    </source>
</evidence>
<evidence type="ECO:0000256" key="5">
    <source>
        <dbReference type="ARBA" id="ARBA00023163"/>
    </source>
</evidence>
<evidence type="ECO:0000256" key="3">
    <source>
        <dbReference type="ARBA" id="ARBA00023015"/>
    </source>
</evidence>
<feature type="compositionally biased region" description="Basic and acidic residues" evidence="7">
    <location>
        <begin position="20"/>
        <end position="35"/>
    </location>
</feature>
<dbReference type="PANTHER" id="PTHR13215">
    <property type="entry name" value="RNA POLYMERASE II TRANSCRIPTIONAL COACTIVATOR"/>
    <property type="match status" value="1"/>
</dbReference>
<proteinExistence type="inferred from homology"/>
<dbReference type="SUPFAM" id="SSF54447">
    <property type="entry name" value="ssDNA-binding transcriptional regulator domain"/>
    <property type="match status" value="1"/>
</dbReference>
<evidence type="ECO:0000256" key="4">
    <source>
        <dbReference type="ARBA" id="ARBA00023125"/>
    </source>
</evidence>
<evidence type="ECO:0000313" key="10">
    <source>
        <dbReference type="Proteomes" id="UP001608902"/>
    </source>
</evidence>
<dbReference type="InterPro" id="IPR009044">
    <property type="entry name" value="ssDNA-bd_transcriptional_reg"/>
</dbReference>
<feature type="region of interest" description="Disordered" evidence="7">
    <location>
        <begin position="1"/>
        <end position="49"/>
    </location>
</feature>
<dbReference type="Pfam" id="PF02229">
    <property type="entry name" value="PC4"/>
    <property type="match status" value="1"/>
</dbReference>
<dbReference type="EMBL" id="JBGFUD010000591">
    <property type="protein sequence ID" value="MFH4974849.1"/>
    <property type="molecule type" value="Genomic_DNA"/>
</dbReference>
<reference evidence="9 10" key="1">
    <citation type="submission" date="2024-08" db="EMBL/GenBank/DDBJ databases">
        <title>Gnathostoma spinigerum genome.</title>
        <authorList>
            <person name="Gonzalez-Bertolin B."/>
            <person name="Monzon S."/>
            <person name="Zaballos A."/>
            <person name="Jimenez P."/>
            <person name="Dekumyoy P."/>
            <person name="Varona S."/>
            <person name="Cuesta I."/>
            <person name="Sumanam S."/>
            <person name="Adisakwattana P."/>
            <person name="Gasser R.B."/>
            <person name="Hernandez-Gonzalez A."/>
            <person name="Young N.D."/>
            <person name="Perteguer M.J."/>
        </authorList>
    </citation>
    <scope>NUCLEOTIDE SEQUENCE [LARGE SCALE GENOMIC DNA]</scope>
    <source>
        <strain evidence="9">AL3</strain>
        <tissue evidence="9">Liver</tissue>
    </source>
</reference>
<keyword evidence="5" id="KW-0804">Transcription</keyword>
<evidence type="ECO:0000256" key="2">
    <source>
        <dbReference type="ARBA" id="ARBA00009001"/>
    </source>
</evidence>
<dbReference type="Gene3D" id="2.30.31.10">
    <property type="entry name" value="Transcriptional Coactivator Pc4, Chain A"/>
    <property type="match status" value="1"/>
</dbReference>
<keyword evidence="4" id="KW-0238">DNA-binding</keyword>
<comment type="caution">
    <text evidence="9">The sequence shown here is derived from an EMBL/GenBank/DDBJ whole genome shotgun (WGS) entry which is preliminary data.</text>
</comment>
<gene>
    <name evidence="9" type="ORF">AB6A40_001558</name>
</gene>
<keyword evidence="10" id="KW-1185">Reference proteome</keyword>
<protein>
    <recommendedName>
        <fullName evidence="8">Transcriptional coactivator p15 (PC4) C-terminal domain-containing protein</fullName>
    </recommendedName>
</protein>
<keyword evidence="6" id="KW-0539">Nucleus</keyword>
<dbReference type="AlphaFoldDB" id="A0ABD6E4F7"/>
<dbReference type="Proteomes" id="UP001608902">
    <property type="component" value="Unassembled WGS sequence"/>
</dbReference>
<keyword evidence="3" id="KW-0805">Transcription regulation</keyword>
<evidence type="ECO:0000256" key="6">
    <source>
        <dbReference type="ARBA" id="ARBA00023242"/>
    </source>
</evidence>